<feature type="compositionally biased region" description="Pro residues" evidence="1">
    <location>
        <begin position="136"/>
        <end position="146"/>
    </location>
</feature>
<gene>
    <name evidence="3" type="ORF">GSF22_25080</name>
</gene>
<reference evidence="3 4" key="1">
    <citation type="submission" date="2019-12" db="EMBL/GenBank/DDBJ databases">
        <title>Whole genome sequencing of endophytic Actinobacterium Micromonospora sp. MPMI6T.</title>
        <authorList>
            <person name="Evv R."/>
            <person name="Podile A.R."/>
        </authorList>
    </citation>
    <scope>NUCLEOTIDE SEQUENCE [LARGE SCALE GENOMIC DNA]</scope>
    <source>
        <strain evidence="3 4">MPMI6</strain>
    </source>
</reference>
<accession>A0ABS3VXG8</accession>
<name>A0ABS3VXG8_MICEH</name>
<keyword evidence="4" id="KW-1185">Reference proteome</keyword>
<protein>
    <recommendedName>
        <fullName evidence="5">Lipoprotein</fullName>
    </recommendedName>
</protein>
<evidence type="ECO:0000256" key="1">
    <source>
        <dbReference type="SAM" id="MobiDB-lite"/>
    </source>
</evidence>
<comment type="caution">
    <text evidence="3">The sequence shown here is derived from an EMBL/GenBank/DDBJ whole genome shotgun (WGS) entry which is preliminary data.</text>
</comment>
<proteinExistence type="predicted"/>
<evidence type="ECO:0000313" key="4">
    <source>
        <dbReference type="Proteomes" id="UP000823521"/>
    </source>
</evidence>
<evidence type="ECO:0008006" key="5">
    <source>
        <dbReference type="Google" id="ProtNLM"/>
    </source>
</evidence>
<keyword evidence="2" id="KW-0732">Signal</keyword>
<dbReference type="Proteomes" id="UP000823521">
    <property type="component" value="Unassembled WGS sequence"/>
</dbReference>
<dbReference type="PROSITE" id="PS51257">
    <property type="entry name" value="PROKAR_LIPOPROTEIN"/>
    <property type="match status" value="1"/>
</dbReference>
<organism evidence="3 4">
    <name type="scientific">Micromonospora echinofusca</name>
    <dbReference type="NCBI Taxonomy" id="47858"/>
    <lineage>
        <taxon>Bacteria</taxon>
        <taxon>Bacillati</taxon>
        <taxon>Actinomycetota</taxon>
        <taxon>Actinomycetes</taxon>
        <taxon>Micromonosporales</taxon>
        <taxon>Micromonosporaceae</taxon>
        <taxon>Micromonospora</taxon>
    </lineage>
</organism>
<dbReference type="RefSeq" id="WP_208816213.1">
    <property type="nucleotide sequence ID" value="NZ_WVUH01000278.1"/>
</dbReference>
<evidence type="ECO:0000313" key="3">
    <source>
        <dbReference type="EMBL" id="MBO4209242.1"/>
    </source>
</evidence>
<feature type="region of interest" description="Disordered" evidence="1">
    <location>
        <begin position="132"/>
        <end position="160"/>
    </location>
</feature>
<evidence type="ECO:0000256" key="2">
    <source>
        <dbReference type="SAM" id="SignalP"/>
    </source>
</evidence>
<sequence length="316" mass="32063">MRRRTALLGLPLLMILAACAPAGTAGPSGDPVAPSEHRWARFDQRAAEVAESWRRSAASTAWRTGYVPLGDATVLVGDPGFSGDTKQAFLNGWYRDQVALPARTPAPGTVRFPDGTLTVPLISAAEAYRQLDRGDPPPCAARPARPPATGSGPDSAVSNPADTACIPLTVTGVKLGTAQVATSRGPATVPAWLFTVEELATPVARLAVAPSAVAPVPSASVPASPVDGLVVTQELTAADGTTLSYKLGIGACDSSPTALVAEFDDIVVIGGGIIPSTGICTAQLVLAPVSVTLDAPLGARPVLDGVTGQPMLRPGG</sequence>
<feature type="signal peptide" evidence="2">
    <location>
        <begin position="1"/>
        <end position="22"/>
    </location>
</feature>
<feature type="chain" id="PRO_5046858004" description="Lipoprotein" evidence="2">
    <location>
        <begin position="23"/>
        <end position="316"/>
    </location>
</feature>
<dbReference type="EMBL" id="WVUH01000278">
    <property type="protein sequence ID" value="MBO4209242.1"/>
    <property type="molecule type" value="Genomic_DNA"/>
</dbReference>